<keyword evidence="4" id="KW-1185">Reference proteome</keyword>
<accession>A0AAE1HP16</accession>
<feature type="region of interest" description="Disordered" evidence="1">
    <location>
        <begin position="171"/>
        <end position="196"/>
    </location>
</feature>
<dbReference type="AlphaFoldDB" id="A0AAE1HP16"/>
<dbReference type="EMBL" id="JAHWGI010001196">
    <property type="protein sequence ID" value="KAK3924698.1"/>
    <property type="molecule type" value="Genomic_DNA"/>
</dbReference>
<dbReference type="Proteomes" id="UP001219518">
    <property type="component" value="Unassembled WGS sequence"/>
</dbReference>
<feature type="non-terminal residue" evidence="3">
    <location>
        <position position="381"/>
    </location>
</feature>
<evidence type="ECO:0000313" key="4">
    <source>
        <dbReference type="Proteomes" id="UP001219518"/>
    </source>
</evidence>
<feature type="chain" id="PRO_5042216487" evidence="2">
    <location>
        <begin position="25"/>
        <end position="381"/>
    </location>
</feature>
<proteinExistence type="predicted"/>
<evidence type="ECO:0000313" key="3">
    <source>
        <dbReference type="EMBL" id="KAK3924698.1"/>
    </source>
</evidence>
<feature type="signal peptide" evidence="2">
    <location>
        <begin position="1"/>
        <end position="24"/>
    </location>
</feature>
<reference evidence="3" key="2">
    <citation type="journal article" date="2023" name="BMC Genomics">
        <title>Pest status, molecular evolution, and epigenetic factors derived from the genome assembly of Frankliniella fusca, a thysanopteran phytovirus vector.</title>
        <authorList>
            <person name="Catto M.A."/>
            <person name="Labadie P.E."/>
            <person name="Jacobson A.L."/>
            <person name="Kennedy G.G."/>
            <person name="Srinivasan R."/>
            <person name="Hunt B.G."/>
        </authorList>
    </citation>
    <scope>NUCLEOTIDE SEQUENCE</scope>
    <source>
        <strain evidence="3">PL_HMW_Pooled</strain>
    </source>
</reference>
<gene>
    <name evidence="3" type="ORF">KUF71_012832</name>
</gene>
<reference evidence="3" key="1">
    <citation type="submission" date="2021-07" db="EMBL/GenBank/DDBJ databases">
        <authorList>
            <person name="Catto M.A."/>
            <person name="Jacobson A."/>
            <person name="Kennedy G."/>
            <person name="Labadie P."/>
            <person name="Hunt B.G."/>
            <person name="Srinivasan R."/>
        </authorList>
    </citation>
    <scope>NUCLEOTIDE SEQUENCE</scope>
    <source>
        <strain evidence="3">PL_HMW_Pooled</strain>
        <tissue evidence="3">Head</tissue>
    </source>
</reference>
<sequence>MVLFPLFFKASLTITLIASTVSSAAEKMRSSLAQPTLSRPLTPAPADVDDHVLGHEAAAAEELPDDGAVVGADPHVHGDLRPRRLGPRVQLSHGTGPNRRVKCLLRLLPIGHHVADRVPHLGVLLQEGAQLAHLLLRGGQHADHLVAVEGDGDAAALLGLLPGAGGVDAVPGGGRRWRRGRGPGERAEQQQQEQPQRAPAAAALHAEPNCAPIRGSFLEFEVCVRDYCYALLTYRGGDIAERELRPVLRLDRCDRLLGDGVLLSQMTGHECQDGDDNVLDEDLVLEAEALEEVLQSLALRGGHAHVHGAPLLAGLEPHVLAHGEELPLGARRHPEHRVADEVVAVAQGGHRQGGEQHRAEQHHGLWRRSPRSRFSPNCRAF</sequence>
<feature type="compositionally biased region" description="Basic and acidic residues" evidence="1">
    <location>
        <begin position="352"/>
        <end position="363"/>
    </location>
</feature>
<evidence type="ECO:0000256" key="2">
    <source>
        <dbReference type="SAM" id="SignalP"/>
    </source>
</evidence>
<evidence type="ECO:0000256" key="1">
    <source>
        <dbReference type="SAM" id="MobiDB-lite"/>
    </source>
</evidence>
<keyword evidence="2" id="KW-0732">Signal</keyword>
<comment type="caution">
    <text evidence="3">The sequence shown here is derived from an EMBL/GenBank/DDBJ whole genome shotgun (WGS) entry which is preliminary data.</text>
</comment>
<organism evidence="3 4">
    <name type="scientific">Frankliniella fusca</name>
    <dbReference type="NCBI Taxonomy" id="407009"/>
    <lineage>
        <taxon>Eukaryota</taxon>
        <taxon>Metazoa</taxon>
        <taxon>Ecdysozoa</taxon>
        <taxon>Arthropoda</taxon>
        <taxon>Hexapoda</taxon>
        <taxon>Insecta</taxon>
        <taxon>Pterygota</taxon>
        <taxon>Neoptera</taxon>
        <taxon>Paraneoptera</taxon>
        <taxon>Thysanoptera</taxon>
        <taxon>Terebrantia</taxon>
        <taxon>Thripoidea</taxon>
        <taxon>Thripidae</taxon>
        <taxon>Frankliniella</taxon>
    </lineage>
</organism>
<name>A0AAE1HP16_9NEOP</name>
<protein>
    <submittedName>
        <fullName evidence="3">ETS translocation variant 5</fullName>
    </submittedName>
</protein>
<feature type="region of interest" description="Disordered" evidence="1">
    <location>
        <begin position="349"/>
        <end position="381"/>
    </location>
</feature>